<feature type="non-terminal residue" evidence="1">
    <location>
        <position position="1"/>
    </location>
</feature>
<name>A0AAD7ZDI1_DIPPU</name>
<sequence>SNSLEIYLLLRSNHHGLYRVSFLYYKYPLSYDLVHGASVHKYNAFWLLPITTYCTRKIGSSFAVQCHHIENSTSKSVHSSKYLIRATVVHMQRWYMWWFNTF</sequence>
<comment type="caution">
    <text evidence="1">The sequence shown here is derived from an EMBL/GenBank/DDBJ whole genome shotgun (WGS) entry which is preliminary data.</text>
</comment>
<reference evidence="1" key="2">
    <citation type="submission" date="2023-05" db="EMBL/GenBank/DDBJ databases">
        <authorList>
            <person name="Fouks B."/>
        </authorList>
    </citation>
    <scope>NUCLEOTIDE SEQUENCE</scope>
    <source>
        <strain evidence="1">Stay&amp;Tobe</strain>
        <tissue evidence="1">Testes</tissue>
    </source>
</reference>
<evidence type="ECO:0000313" key="1">
    <source>
        <dbReference type="EMBL" id="KAJ9578704.1"/>
    </source>
</evidence>
<gene>
    <name evidence="1" type="ORF">L9F63_005066</name>
</gene>
<evidence type="ECO:0000313" key="2">
    <source>
        <dbReference type="Proteomes" id="UP001233999"/>
    </source>
</evidence>
<feature type="non-terminal residue" evidence="1">
    <location>
        <position position="102"/>
    </location>
</feature>
<dbReference type="AlphaFoldDB" id="A0AAD7ZDI1"/>
<reference evidence="1" key="1">
    <citation type="journal article" date="2023" name="IScience">
        <title>Live-bearing cockroach genome reveals convergent evolutionary mechanisms linked to viviparity in insects and beyond.</title>
        <authorList>
            <person name="Fouks B."/>
            <person name="Harrison M.C."/>
            <person name="Mikhailova A.A."/>
            <person name="Marchal E."/>
            <person name="English S."/>
            <person name="Carruthers M."/>
            <person name="Jennings E.C."/>
            <person name="Chiamaka E.L."/>
            <person name="Frigard R.A."/>
            <person name="Pippel M."/>
            <person name="Attardo G.M."/>
            <person name="Benoit J.B."/>
            <person name="Bornberg-Bauer E."/>
            <person name="Tobe S.S."/>
        </authorList>
    </citation>
    <scope>NUCLEOTIDE SEQUENCE</scope>
    <source>
        <strain evidence="1">Stay&amp;Tobe</strain>
    </source>
</reference>
<accession>A0AAD7ZDI1</accession>
<organism evidence="1 2">
    <name type="scientific">Diploptera punctata</name>
    <name type="common">Pacific beetle cockroach</name>
    <dbReference type="NCBI Taxonomy" id="6984"/>
    <lineage>
        <taxon>Eukaryota</taxon>
        <taxon>Metazoa</taxon>
        <taxon>Ecdysozoa</taxon>
        <taxon>Arthropoda</taxon>
        <taxon>Hexapoda</taxon>
        <taxon>Insecta</taxon>
        <taxon>Pterygota</taxon>
        <taxon>Neoptera</taxon>
        <taxon>Polyneoptera</taxon>
        <taxon>Dictyoptera</taxon>
        <taxon>Blattodea</taxon>
        <taxon>Blaberoidea</taxon>
        <taxon>Blaberidae</taxon>
        <taxon>Diplopterinae</taxon>
        <taxon>Diploptera</taxon>
    </lineage>
</organism>
<keyword evidence="2" id="KW-1185">Reference proteome</keyword>
<protein>
    <submittedName>
        <fullName evidence="1">Uncharacterized protein</fullName>
    </submittedName>
</protein>
<proteinExistence type="predicted"/>
<dbReference type="Proteomes" id="UP001233999">
    <property type="component" value="Unassembled WGS sequence"/>
</dbReference>
<dbReference type="EMBL" id="JASPKZ010008864">
    <property type="protein sequence ID" value="KAJ9578704.1"/>
    <property type="molecule type" value="Genomic_DNA"/>
</dbReference>